<organism evidence="4 5">
    <name type="scientific">Paraburkholderia denitrificans</name>
    <dbReference type="NCBI Taxonomy" id="694025"/>
    <lineage>
        <taxon>Bacteria</taxon>
        <taxon>Pseudomonadati</taxon>
        <taxon>Pseudomonadota</taxon>
        <taxon>Betaproteobacteria</taxon>
        <taxon>Burkholderiales</taxon>
        <taxon>Burkholderiaceae</taxon>
        <taxon>Paraburkholderia</taxon>
    </lineage>
</organism>
<protein>
    <submittedName>
        <fullName evidence="4">Glycosyltransferase family 2 protein</fullName>
        <ecNumber evidence="4">2.4.-.-</ecNumber>
    </submittedName>
</protein>
<accession>A0ABW0JA30</accession>
<keyword evidence="5" id="KW-1185">Reference proteome</keyword>
<dbReference type="EC" id="2.4.-.-" evidence="4"/>
<name>A0ABW0JA30_9BURK</name>
<dbReference type="EMBL" id="JBHSMP010000016">
    <property type="protein sequence ID" value="MFC5429883.1"/>
    <property type="molecule type" value="Genomic_DNA"/>
</dbReference>
<dbReference type="Gene3D" id="3.90.550.10">
    <property type="entry name" value="Spore Coat Polysaccharide Biosynthesis Protein SpsA, Chain A"/>
    <property type="match status" value="1"/>
</dbReference>
<dbReference type="RefSeq" id="WP_377712106.1">
    <property type="nucleotide sequence ID" value="NZ_JBHSMP010000016.1"/>
</dbReference>
<dbReference type="Proteomes" id="UP001596103">
    <property type="component" value="Unassembled WGS sequence"/>
</dbReference>
<evidence type="ECO:0000256" key="2">
    <source>
        <dbReference type="ARBA" id="ARBA00022676"/>
    </source>
</evidence>
<proteinExistence type="inferred from homology"/>
<evidence type="ECO:0000313" key="4">
    <source>
        <dbReference type="EMBL" id="MFC5429883.1"/>
    </source>
</evidence>
<dbReference type="SUPFAM" id="SSF53448">
    <property type="entry name" value="Nucleotide-diphospho-sugar transferases"/>
    <property type="match status" value="1"/>
</dbReference>
<comment type="caution">
    <text evidence="4">The sequence shown here is derived from an EMBL/GenBank/DDBJ whole genome shotgun (WGS) entry which is preliminary data.</text>
</comment>
<gene>
    <name evidence="4" type="ORF">ACFPTO_13900</name>
</gene>
<evidence type="ECO:0000256" key="3">
    <source>
        <dbReference type="ARBA" id="ARBA00022679"/>
    </source>
</evidence>
<evidence type="ECO:0000313" key="5">
    <source>
        <dbReference type="Proteomes" id="UP001596103"/>
    </source>
</evidence>
<dbReference type="GO" id="GO:0016757">
    <property type="term" value="F:glycosyltransferase activity"/>
    <property type="evidence" value="ECO:0007669"/>
    <property type="project" value="UniProtKB-KW"/>
</dbReference>
<dbReference type="PANTHER" id="PTHR43179:SF12">
    <property type="entry name" value="GALACTOFURANOSYLTRANSFERASE GLFT2"/>
    <property type="match status" value="1"/>
</dbReference>
<dbReference type="Pfam" id="PF13641">
    <property type="entry name" value="Glyco_tranf_2_3"/>
    <property type="match status" value="1"/>
</dbReference>
<reference evidence="5" key="1">
    <citation type="journal article" date="2019" name="Int. J. Syst. Evol. Microbiol.">
        <title>The Global Catalogue of Microorganisms (GCM) 10K type strain sequencing project: providing services to taxonomists for standard genome sequencing and annotation.</title>
        <authorList>
            <consortium name="The Broad Institute Genomics Platform"/>
            <consortium name="The Broad Institute Genome Sequencing Center for Infectious Disease"/>
            <person name="Wu L."/>
            <person name="Ma J."/>
        </authorList>
    </citation>
    <scope>NUCLEOTIDE SEQUENCE [LARGE SCALE GENOMIC DNA]</scope>
    <source>
        <strain evidence="5">CCUG 56042</strain>
    </source>
</reference>
<dbReference type="CDD" id="cd00761">
    <property type="entry name" value="Glyco_tranf_GTA_type"/>
    <property type="match status" value="1"/>
</dbReference>
<comment type="similarity">
    <text evidence="1">Belongs to the glycosyltransferase 2 family.</text>
</comment>
<keyword evidence="2 4" id="KW-0328">Glycosyltransferase</keyword>
<evidence type="ECO:0000256" key="1">
    <source>
        <dbReference type="ARBA" id="ARBA00006739"/>
    </source>
</evidence>
<keyword evidence="3 4" id="KW-0808">Transferase</keyword>
<sequence>MRVTVLVPTYRRPEDLARCLSALLCQARSPEQIVVVARADDEATHACLAEHVTPRVLNVEVAIVDAPGQVAALNRGLEAATGDVIAITDDDAAPRSDWVARIAQAFEIDPKLGALGGRDWVHEAGRVLDGERELVGKLRPSGRIVGNHHLGVGKAREVDLLKGANMSYRRAAIGSLRFDARLRGSGAQTHNDMAFSMGVKRAGWKLVYDPLVAVDHYPAPRPGEDARNAQTLASMRNAAFNLHLILRGHLSPLHREAAWWWYALVGTRVYPGLLHAGLGALRAGSPGDAFARWRAVRNGAREARRALAWRAAHDYTEDPE</sequence>
<dbReference type="PANTHER" id="PTHR43179">
    <property type="entry name" value="RHAMNOSYLTRANSFERASE WBBL"/>
    <property type="match status" value="1"/>
</dbReference>
<dbReference type="InterPro" id="IPR029044">
    <property type="entry name" value="Nucleotide-diphossugar_trans"/>
</dbReference>